<dbReference type="EMBL" id="CP113865">
    <property type="protein sequence ID" value="WAM34076.1"/>
    <property type="molecule type" value="Genomic_DNA"/>
</dbReference>
<feature type="compositionally biased region" description="Basic and acidic residues" evidence="1">
    <location>
        <begin position="190"/>
        <end position="212"/>
    </location>
</feature>
<gene>
    <name evidence="3" type="ORF">OTK00_000232</name>
</gene>
<name>A0ABY7BPU9_9FIRM</name>
<organism evidence="3 4">
    <name type="scientific">Caldicellulosiruptor morganii</name>
    <dbReference type="NCBI Taxonomy" id="1387555"/>
    <lineage>
        <taxon>Bacteria</taxon>
        <taxon>Bacillati</taxon>
        <taxon>Bacillota</taxon>
        <taxon>Bacillota incertae sedis</taxon>
        <taxon>Caldicellulosiruptorales</taxon>
        <taxon>Caldicellulosiruptoraceae</taxon>
        <taxon>Caldicellulosiruptor</taxon>
    </lineage>
</organism>
<evidence type="ECO:0000256" key="2">
    <source>
        <dbReference type="SAM" id="Phobius"/>
    </source>
</evidence>
<feature type="transmembrane region" description="Helical" evidence="2">
    <location>
        <begin position="42"/>
        <end position="64"/>
    </location>
</feature>
<accession>A0ABY7BPU9</accession>
<evidence type="ECO:0000313" key="4">
    <source>
        <dbReference type="Proteomes" id="UP001164909"/>
    </source>
</evidence>
<keyword evidence="2" id="KW-0472">Membrane</keyword>
<keyword evidence="4" id="KW-1185">Reference proteome</keyword>
<dbReference type="RefSeq" id="WP_045168428.1">
    <property type="nucleotide sequence ID" value="NZ_CP113865.1"/>
</dbReference>
<feature type="compositionally biased region" description="Basic and acidic residues" evidence="1">
    <location>
        <begin position="101"/>
        <end position="116"/>
    </location>
</feature>
<dbReference type="Proteomes" id="UP001164909">
    <property type="component" value="Chromosome"/>
</dbReference>
<sequence>MNDEKLDNLFEEAFRVEYRKEFKEELKNVLLEEYDKRKKGRFFIRFSTAAAACLVLGILLFLSFKLNIKGNFEVTNTSFVKNEIEQALNLNPAKDIEKHEENFAESNQKEDPKDKSTLQGNKTSNQNIEKGSIPEASQENSRSLNREDNQKNYQKQQNKKPSTNNSSAESKKKASLAVKNQAVKNNSSKLRTEKSTKSKAVENANTKDKNGDVESSSIAKNPKNADRVNITSVHENSKVIKEEPYEKVNQQKSKMIFFASQVSSSVYALKEKVLELTEEDIAESLSNSVFAENYQQNFQDTTLGSVYINIYNDYCYFEVVNSQDLKVLDDIQQDVENRVYTETENILKGLGLENYSISVVKEDDIYRVNIIFSYSGYEIYDSQSYIEFDRFGKVKNGKVYLKVFLPFKEVEIFDIQTAAEEFKRRYKLEDIDMSKLKLVYKKQGDVYLPVYIYINENKIYWLEK</sequence>
<feature type="compositionally biased region" description="Polar residues" evidence="1">
    <location>
        <begin position="117"/>
        <end position="143"/>
    </location>
</feature>
<keyword evidence="2" id="KW-0812">Transmembrane</keyword>
<evidence type="ECO:0000256" key="1">
    <source>
        <dbReference type="SAM" id="MobiDB-lite"/>
    </source>
</evidence>
<keyword evidence="2" id="KW-1133">Transmembrane helix</keyword>
<proteinExistence type="predicted"/>
<protein>
    <submittedName>
        <fullName evidence="3">Uncharacterized protein</fullName>
    </submittedName>
</protein>
<feature type="region of interest" description="Disordered" evidence="1">
    <location>
        <begin position="101"/>
        <end position="224"/>
    </location>
</feature>
<evidence type="ECO:0000313" key="3">
    <source>
        <dbReference type="EMBL" id="WAM34076.1"/>
    </source>
</evidence>
<feature type="compositionally biased region" description="Low complexity" evidence="1">
    <location>
        <begin position="151"/>
        <end position="160"/>
    </location>
</feature>
<reference evidence="3" key="1">
    <citation type="submission" date="2022-12" db="EMBL/GenBank/DDBJ databases">
        <authorList>
            <person name="Bing R.G."/>
            <person name="Willard D.J."/>
            <person name="Manesh M.J.H."/>
            <person name="Laemthong T."/>
            <person name="Crosby J.R."/>
            <person name="Kelly R.M."/>
        </authorList>
    </citation>
    <scope>NUCLEOTIDE SEQUENCE</scope>
    <source>
        <strain evidence="3">DSM 8990</strain>
    </source>
</reference>